<accession>A0A0J6FE92</accession>
<sequence length="243" mass="26953">MEKGTPRQQMKAIATWLQMSQQPRLQIQQSNTTRGGVDGSETNKAAACKVIRHLFGDSVGAGRNRGKDQVRWHCFPAGGGSSASRCEQASKQEREKEEERILVRYQYQYSIIPEDIRSTPYSVVSLILSYLLRRLAGRRACRARPPLVRPVRHARCGIAVAASGMAPDSPLLQPPHAASTRPPDLLVLLGGKDNSMENVNQWHLCLAPVALSAKTSTKKPENLGVYTRHYKELSQEAVVIILF</sequence>
<reference evidence="3" key="3">
    <citation type="journal article" date="2010" name="Genome Res.">
        <title>Population genomic sequencing of Coccidioides fungi reveals recent hybridization and transposon control.</title>
        <authorList>
            <person name="Neafsey D.E."/>
            <person name="Barker B.M."/>
            <person name="Sharpton T.J."/>
            <person name="Stajich J.E."/>
            <person name="Park D.J."/>
            <person name="Whiston E."/>
            <person name="Hung C.-Y."/>
            <person name="McMahan C."/>
            <person name="White J."/>
            <person name="Sykes S."/>
            <person name="Heiman D."/>
            <person name="Young S."/>
            <person name="Zeng Q."/>
            <person name="Abouelleil A."/>
            <person name="Aftuck L."/>
            <person name="Bessette D."/>
            <person name="Brown A."/>
            <person name="FitzGerald M."/>
            <person name="Lui A."/>
            <person name="Macdonald J.P."/>
            <person name="Priest M."/>
            <person name="Orbach M.J."/>
            <person name="Galgiani J.N."/>
            <person name="Kirkland T.N."/>
            <person name="Cole G.T."/>
            <person name="Birren B.W."/>
            <person name="Henn M.R."/>
            <person name="Taylor J.W."/>
            <person name="Rounsley S.D."/>
        </authorList>
    </citation>
    <scope>NUCLEOTIDE SEQUENCE [LARGE SCALE GENOMIC DNA]</scope>
    <source>
        <strain evidence="3">RMSCC 3488</strain>
    </source>
</reference>
<dbReference type="VEuPathDB" id="FungiDB:CPAG_07768"/>
<feature type="compositionally biased region" description="Polar residues" evidence="1">
    <location>
        <begin position="21"/>
        <end position="34"/>
    </location>
</feature>
<feature type="region of interest" description="Disordered" evidence="1">
    <location>
        <begin position="21"/>
        <end position="41"/>
    </location>
</feature>
<proteinExistence type="predicted"/>
<evidence type="ECO:0000313" key="3">
    <source>
        <dbReference type="Proteomes" id="UP000054567"/>
    </source>
</evidence>
<gene>
    <name evidence="2" type="ORF">CPAG_07768</name>
</gene>
<dbReference type="OrthoDB" id="10548982at2759"/>
<evidence type="ECO:0000313" key="2">
    <source>
        <dbReference type="EMBL" id="KMM71461.1"/>
    </source>
</evidence>
<dbReference type="Proteomes" id="UP000054567">
    <property type="component" value="Unassembled WGS sequence"/>
</dbReference>
<protein>
    <submittedName>
        <fullName evidence="2">Uncharacterized protein</fullName>
    </submittedName>
</protein>
<dbReference type="EMBL" id="DS268113">
    <property type="protein sequence ID" value="KMM71461.1"/>
    <property type="molecule type" value="Genomic_DNA"/>
</dbReference>
<name>A0A0J6FE92_COCPO</name>
<reference evidence="2 3" key="1">
    <citation type="submission" date="2007-06" db="EMBL/GenBank/DDBJ databases">
        <title>The Genome Sequence of Coccidioides posadasii RMSCC_3488.</title>
        <authorList>
            <consortium name="Coccidioides Genome Resources Consortium"/>
            <consortium name="The Broad Institute Genome Sequencing Platform"/>
            <person name="Henn M.R."/>
            <person name="Sykes S."/>
            <person name="Young S."/>
            <person name="Jaffe D."/>
            <person name="Berlin A."/>
            <person name="Alvarez P."/>
            <person name="Butler J."/>
            <person name="Gnerre S."/>
            <person name="Grabherr M."/>
            <person name="Mauceli E."/>
            <person name="Brockman W."/>
            <person name="Kodira C."/>
            <person name="Alvarado L."/>
            <person name="Zeng Q."/>
            <person name="Crawford M."/>
            <person name="Antoine C."/>
            <person name="Devon K."/>
            <person name="Galgiani J."/>
            <person name="Orsborn K."/>
            <person name="Lewis M.L."/>
            <person name="Nusbaum C."/>
            <person name="Galagan J."/>
            <person name="Birren B."/>
        </authorList>
    </citation>
    <scope>NUCLEOTIDE SEQUENCE [LARGE SCALE GENOMIC DNA]</scope>
    <source>
        <strain evidence="2 3">RMSCC 3488</strain>
    </source>
</reference>
<dbReference type="AlphaFoldDB" id="A0A0J6FE92"/>
<organism evidence="2 3">
    <name type="scientific">Coccidioides posadasii RMSCC 3488</name>
    <dbReference type="NCBI Taxonomy" id="454284"/>
    <lineage>
        <taxon>Eukaryota</taxon>
        <taxon>Fungi</taxon>
        <taxon>Dikarya</taxon>
        <taxon>Ascomycota</taxon>
        <taxon>Pezizomycotina</taxon>
        <taxon>Eurotiomycetes</taxon>
        <taxon>Eurotiomycetidae</taxon>
        <taxon>Onygenales</taxon>
        <taxon>Onygenaceae</taxon>
        <taxon>Coccidioides</taxon>
    </lineage>
</organism>
<evidence type="ECO:0000256" key="1">
    <source>
        <dbReference type="SAM" id="MobiDB-lite"/>
    </source>
</evidence>
<reference evidence="3" key="2">
    <citation type="journal article" date="2009" name="Genome Res.">
        <title>Comparative genomic analyses of the human fungal pathogens Coccidioides and their relatives.</title>
        <authorList>
            <person name="Sharpton T.J."/>
            <person name="Stajich J.E."/>
            <person name="Rounsley S.D."/>
            <person name="Gardner M.J."/>
            <person name="Wortman J.R."/>
            <person name="Jordar V.S."/>
            <person name="Maiti R."/>
            <person name="Kodira C.D."/>
            <person name="Neafsey D.E."/>
            <person name="Zeng Q."/>
            <person name="Hung C.-Y."/>
            <person name="McMahan C."/>
            <person name="Muszewska A."/>
            <person name="Grynberg M."/>
            <person name="Mandel M.A."/>
            <person name="Kellner E.M."/>
            <person name="Barker B.M."/>
            <person name="Galgiani J.N."/>
            <person name="Orbach M.J."/>
            <person name="Kirkland T.N."/>
            <person name="Cole G.T."/>
            <person name="Henn M.R."/>
            <person name="Birren B.W."/>
            <person name="Taylor J.W."/>
        </authorList>
    </citation>
    <scope>NUCLEOTIDE SEQUENCE [LARGE SCALE GENOMIC DNA]</scope>
    <source>
        <strain evidence="3">RMSCC 3488</strain>
    </source>
</reference>